<proteinExistence type="predicted"/>
<protein>
    <submittedName>
        <fullName evidence="1">Uncharacterized protein</fullName>
    </submittedName>
</protein>
<gene>
    <name evidence="1" type="ORF">UFOVP744_51</name>
</gene>
<dbReference type="EMBL" id="LR798338">
    <property type="protein sequence ID" value="CAB5224947.1"/>
    <property type="molecule type" value="Genomic_DNA"/>
</dbReference>
<sequence length="66" mass="7935">MQKDIGRYTVTVSLNTRYCFGIGFERYPIIEWAEEEVATVTAWVTRLDFLFFFINFAKYPKVAWRE</sequence>
<name>A0A6J7X697_9CAUD</name>
<organism evidence="1">
    <name type="scientific">uncultured Caudovirales phage</name>
    <dbReference type="NCBI Taxonomy" id="2100421"/>
    <lineage>
        <taxon>Viruses</taxon>
        <taxon>Duplodnaviria</taxon>
        <taxon>Heunggongvirae</taxon>
        <taxon>Uroviricota</taxon>
        <taxon>Caudoviricetes</taxon>
        <taxon>Peduoviridae</taxon>
        <taxon>Maltschvirus</taxon>
        <taxon>Maltschvirus maltsch</taxon>
    </lineage>
</organism>
<accession>A0A6J7X697</accession>
<reference evidence="1" key="1">
    <citation type="submission" date="2020-05" db="EMBL/GenBank/DDBJ databases">
        <authorList>
            <person name="Chiriac C."/>
            <person name="Salcher M."/>
            <person name="Ghai R."/>
            <person name="Kavagutti S V."/>
        </authorList>
    </citation>
    <scope>NUCLEOTIDE SEQUENCE</scope>
</reference>
<evidence type="ECO:0000313" key="1">
    <source>
        <dbReference type="EMBL" id="CAB5224947.1"/>
    </source>
</evidence>